<comment type="similarity">
    <text evidence="7">Belongs to the UvrC family.</text>
</comment>
<dbReference type="SMART" id="SM00278">
    <property type="entry name" value="HhH1"/>
    <property type="match status" value="2"/>
</dbReference>
<sequence length="627" mass="69402">MGFSVQDDRQTAPVKTGHEVIQDQLKTLDGSPGVYRMLNAQNEVLYVGKARNLRARVSNYARASGHSGRIARMISETASMMFLTTRTEVEALLLEQNLIKQLKPRYNVLMRDDKSFPNILIPTDHPFPMIRKHRGKRSDKGRYFGPFASAGAVNRTLNQLQRVFLLRTCSDVMFSGRTRPCLLYQIKRCAGPCVGRISEADYAALIDDATRFLDGKSTTVQADLAKAMAEASEAMEFERAAALRDRIKALTAVQSTQGINPRGVAEADVVALHLEGGQACVQVFFIRGNQSWGNKDFYPKTGAGAEEPEILEAFLSQFYDDKEPPRLILLSHGVENPDLVTQLLSDRAGRKVELAVPLRGEKAELVENAHRNARESLARRMAESTTQNRLLQGLAEAFDLEAPPKRIEVYDNSHIQGAHAVGGMIVAGPEGFLKSQYRKFNIKGEAGAQGDDFGMMKEVLTRRFERLLKEDPERKTDAWPDLLLIDGGAGQVSAVAEIMAELGIDDLPFIGVAKGIDRDHGKEEFHRPGEQPFALRMNDPVLYFIQRLRDEAHRWAIGAHRAKRAKATTSTPLDEVPGVGATRKRALLAHFGSAKAVTRAAVEDLTAVPGISEALAQQIHDFFHEKG</sequence>
<evidence type="ECO:0000256" key="5">
    <source>
        <dbReference type="ARBA" id="ARBA00023204"/>
    </source>
</evidence>
<dbReference type="GO" id="GO:0005737">
    <property type="term" value="C:cytoplasm"/>
    <property type="evidence" value="ECO:0007669"/>
    <property type="project" value="UniProtKB-SubCell"/>
</dbReference>
<dbReference type="InterPro" id="IPR035901">
    <property type="entry name" value="GIY-YIG_endonuc_sf"/>
</dbReference>
<dbReference type="Proteomes" id="UP000244224">
    <property type="component" value="Unassembled WGS sequence"/>
</dbReference>
<keyword evidence="6 7" id="KW-0742">SOS response</keyword>
<comment type="function">
    <text evidence="7">The UvrABC repair system catalyzes the recognition and processing of DNA lesions. UvrC both incises the 5' and 3' sides of the lesion. The N-terminal half is responsible for the 3' incision and the C-terminal half is responsible for the 5' incision.</text>
</comment>
<evidence type="ECO:0000313" key="12">
    <source>
        <dbReference type="Proteomes" id="UP000244224"/>
    </source>
</evidence>
<dbReference type="Pfam" id="PF14520">
    <property type="entry name" value="HHH_5"/>
    <property type="match status" value="1"/>
</dbReference>
<organism evidence="11 12">
    <name type="scientific">Gemmobacter caeni</name>
    <dbReference type="NCBI Taxonomy" id="589035"/>
    <lineage>
        <taxon>Bacteria</taxon>
        <taxon>Pseudomonadati</taxon>
        <taxon>Pseudomonadota</taxon>
        <taxon>Alphaproteobacteria</taxon>
        <taxon>Rhodobacterales</taxon>
        <taxon>Paracoccaceae</taxon>
        <taxon>Gemmobacter</taxon>
    </lineage>
</organism>
<proteinExistence type="inferred from homology"/>
<dbReference type="InterPro" id="IPR003583">
    <property type="entry name" value="Hlx-hairpin-Hlx_DNA-bd_motif"/>
</dbReference>
<dbReference type="PANTHER" id="PTHR30562:SF1">
    <property type="entry name" value="UVRABC SYSTEM PROTEIN C"/>
    <property type="match status" value="1"/>
</dbReference>
<dbReference type="OrthoDB" id="9804933at2"/>
<dbReference type="Gene3D" id="1.10.150.20">
    <property type="entry name" value="5' to 3' exonuclease, C-terminal subdomain"/>
    <property type="match status" value="1"/>
</dbReference>
<dbReference type="SMART" id="SM00465">
    <property type="entry name" value="GIYc"/>
    <property type="match status" value="1"/>
</dbReference>
<dbReference type="InterPro" id="IPR000305">
    <property type="entry name" value="GIY-YIG_endonuc"/>
</dbReference>
<evidence type="ECO:0000256" key="1">
    <source>
        <dbReference type="ARBA" id="ARBA00022490"/>
    </source>
</evidence>
<dbReference type="Pfam" id="PF02151">
    <property type="entry name" value="UVR"/>
    <property type="match status" value="1"/>
</dbReference>
<dbReference type="Pfam" id="PF08459">
    <property type="entry name" value="UvrC_RNaseH_dom"/>
    <property type="match status" value="1"/>
</dbReference>
<dbReference type="Gene3D" id="3.40.1440.10">
    <property type="entry name" value="GIY-YIG endonuclease"/>
    <property type="match status" value="1"/>
</dbReference>
<keyword evidence="4 7" id="KW-0267">Excision nuclease</keyword>
<evidence type="ECO:0000256" key="6">
    <source>
        <dbReference type="ARBA" id="ARBA00023236"/>
    </source>
</evidence>
<evidence type="ECO:0000259" key="10">
    <source>
        <dbReference type="PROSITE" id="PS50165"/>
    </source>
</evidence>
<dbReference type="InterPro" id="IPR038476">
    <property type="entry name" value="UvrC_RNase_H_dom_sf"/>
</dbReference>
<evidence type="ECO:0000259" key="9">
    <source>
        <dbReference type="PROSITE" id="PS50164"/>
    </source>
</evidence>
<keyword evidence="1 7" id="KW-0963">Cytoplasm</keyword>
<dbReference type="InterPro" id="IPR047296">
    <property type="entry name" value="GIY-YIG_UvrC_Cho"/>
</dbReference>
<dbReference type="InterPro" id="IPR001162">
    <property type="entry name" value="UvrC_RNase_H_dom"/>
</dbReference>
<evidence type="ECO:0000256" key="7">
    <source>
        <dbReference type="HAMAP-Rule" id="MF_00203"/>
    </source>
</evidence>
<evidence type="ECO:0000256" key="4">
    <source>
        <dbReference type="ARBA" id="ARBA00022881"/>
    </source>
</evidence>
<dbReference type="InterPro" id="IPR001943">
    <property type="entry name" value="UVR_dom"/>
</dbReference>
<keyword evidence="3 7" id="KW-0228">DNA excision</keyword>
<dbReference type="FunFam" id="3.40.1440.10:FF:000001">
    <property type="entry name" value="UvrABC system protein C"/>
    <property type="match status" value="1"/>
</dbReference>
<gene>
    <name evidence="7" type="primary">uvrC</name>
    <name evidence="11" type="ORF">C8N34_12021</name>
</gene>
<comment type="subcellular location">
    <subcellularLocation>
        <location evidence="7">Cytoplasm</location>
    </subcellularLocation>
</comment>
<dbReference type="PROSITE" id="PS50151">
    <property type="entry name" value="UVR"/>
    <property type="match status" value="1"/>
</dbReference>
<comment type="subunit">
    <text evidence="7">Interacts with UvrB in an incision complex.</text>
</comment>
<evidence type="ECO:0000313" key="11">
    <source>
        <dbReference type="EMBL" id="PTX45781.1"/>
    </source>
</evidence>
<name>A0A2T6APN3_9RHOB</name>
<feature type="domain" description="GIY-YIG" evidence="9">
    <location>
        <begin position="30"/>
        <end position="108"/>
    </location>
</feature>
<dbReference type="GO" id="GO:0009432">
    <property type="term" value="P:SOS response"/>
    <property type="evidence" value="ECO:0007669"/>
    <property type="project" value="UniProtKB-UniRule"/>
</dbReference>
<dbReference type="NCBIfam" id="TIGR00194">
    <property type="entry name" value="uvrC"/>
    <property type="match status" value="1"/>
</dbReference>
<dbReference type="FunFam" id="3.30.420.340:FF:000001">
    <property type="entry name" value="UvrABC system protein C"/>
    <property type="match status" value="1"/>
</dbReference>
<dbReference type="SUPFAM" id="SSF46600">
    <property type="entry name" value="C-terminal UvrC-binding domain of UvrB"/>
    <property type="match status" value="1"/>
</dbReference>
<dbReference type="Pfam" id="PF22920">
    <property type="entry name" value="UvrC_RNaseH"/>
    <property type="match status" value="1"/>
</dbReference>
<dbReference type="PROSITE" id="PS50165">
    <property type="entry name" value="UVRC"/>
    <property type="match status" value="1"/>
</dbReference>
<accession>A0A2T6APN3</accession>
<dbReference type="PROSITE" id="PS50164">
    <property type="entry name" value="GIY_YIG"/>
    <property type="match status" value="1"/>
</dbReference>
<keyword evidence="12" id="KW-1185">Reference proteome</keyword>
<reference evidence="11 12" key="1">
    <citation type="submission" date="2018-04" db="EMBL/GenBank/DDBJ databases">
        <title>Genomic Encyclopedia of Archaeal and Bacterial Type Strains, Phase II (KMG-II): from individual species to whole genera.</title>
        <authorList>
            <person name="Goeker M."/>
        </authorList>
    </citation>
    <scope>NUCLEOTIDE SEQUENCE [LARGE SCALE GENOMIC DNA]</scope>
    <source>
        <strain evidence="11 12">DSM 21823</strain>
    </source>
</reference>
<dbReference type="InterPro" id="IPR050066">
    <property type="entry name" value="UvrABC_protein_C"/>
</dbReference>
<dbReference type="RefSeq" id="WP_108130463.1">
    <property type="nucleotide sequence ID" value="NZ_QBKP01000020.1"/>
</dbReference>
<dbReference type="GO" id="GO:0003677">
    <property type="term" value="F:DNA binding"/>
    <property type="evidence" value="ECO:0007669"/>
    <property type="project" value="UniProtKB-UniRule"/>
</dbReference>
<feature type="domain" description="UVR" evidence="8">
    <location>
        <begin position="218"/>
        <end position="253"/>
    </location>
</feature>
<dbReference type="EMBL" id="QBKP01000020">
    <property type="protein sequence ID" value="PTX45781.1"/>
    <property type="molecule type" value="Genomic_DNA"/>
</dbReference>
<protein>
    <recommendedName>
        <fullName evidence="7">UvrABC system protein C</fullName>
        <shortName evidence="7">Protein UvrC</shortName>
    </recommendedName>
    <alternativeName>
        <fullName evidence="7">Excinuclease ABC subunit C</fullName>
    </alternativeName>
</protein>
<dbReference type="Pfam" id="PF01541">
    <property type="entry name" value="GIY-YIG"/>
    <property type="match status" value="1"/>
</dbReference>
<dbReference type="GO" id="GO:0006289">
    <property type="term" value="P:nucleotide-excision repair"/>
    <property type="evidence" value="ECO:0007669"/>
    <property type="project" value="UniProtKB-UniRule"/>
</dbReference>
<dbReference type="GO" id="GO:0009380">
    <property type="term" value="C:excinuclease repair complex"/>
    <property type="evidence" value="ECO:0007669"/>
    <property type="project" value="InterPro"/>
</dbReference>
<dbReference type="AlphaFoldDB" id="A0A2T6APN3"/>
<evidence type="ECO:0000256" key="2">
    <source>
        <dbReference type="ARBA" id="ARBA00022763"/>
    </source>
</evidence>
<evidence type="ECO:0000259" key="8">
    <source>
        <dbReference type="PROSITE" id="PS50151"/>
    </source>
</evidence>
<comment type="caution">
    <text evidence="11">The sequence shown here is derived from an EMBL/GenBank/DDBJ whole genome shotgun (WGS) entry which is preliminary data.</text>
</comment>
<keyword evidence="5 7" id="KW-0234">DNA repair</keyword>
<dbReference type="SUPFAM" id="SSF47781">
    <property type="entry name" value="RuvA domain 2-like"/>
    <property type="match status" value="1"/>
</dbReference>
<dbReference type="InterPro" id="IPR036876">
    <property type="entry name" value="UVR_dom_sf"/>
</dbReference>
<dbReference type="Gene3D" id="3.30.420.340">
    <property type="entry name" value="UvrC, RNAse H endonuclease domain"/>
    <property type="match status" value="1"/>
</dbReference>
<keyword evidence="2 7" id="KW-0227">DNA damage</keyword>
<dbReference type="HAMAP" id="MF_00203">
    <property type="entry name" value="UvrC"/>
    <property type="match status" value="1"/>
</dbReference>
<feature type="domain" description="UvrC family homology region profile" evidence="10">
    <location>
        <begin position="269"/>
        <end position="499"/>
    </location>
</feature>
<dbReference type="GO" id="GO:0009381">
    <property type="term" value="F:excinuclease ABC activity"/>
    <property type="evidence" value="ECO:0007669"/>
    <property type="project" value="UniProtKB-UniRule"/>
</dbReference>
<dbReference type="InterPro" id="IPR004791">
    <property type="entry name" value="UvrC"/>
</dbReference>
<dbReference type="PANTHER" id="PTHR30562">
    <property type="entry name" value="UVRC/OXIDOREDUCTASE"/>
    <property type="match status" value="1"/>
</dbReference>
<dbReference type="SUPFAM" id="SSF82771">
    <property type="entry name" value="GIY-YIG endonuclease"/>
    <property type="match status" value="1"/>
</dbReference>
<dbReference type="CDD" id="cd10434">
    <property type="entry name" value="GIY-YIG_UvrC_Cho"/>
    <property type="match status" value="1"/>
</dbReference>
<dbReference type="InterPro" id="IPR010994">
    <property type="entry name" value="RuvA_2-like"/>
</dbReference>
<evidence type="ECO:0000256" key="3">
    <source>
        <dbReference type="ARBA" id="ARBA00022769"/>
    </source>
</evidence>
<dbReference type="Gene3D" id="4.10.860.10">
    <property type="entry name" value="UVR domain"/>
    <property type="match status" value="1"/>
</dbReference>
<dbReference type="NCBIfam" id="NF001824">
    <property type="entry name" value="PRK00558.1-5"/>
    <property type="match status" value="1"/>
</dbReference>